<evidence type="ECO:0000256" key="1">
    <source>
        <dbReference type="SAM" id="MobiDB-lite"/>
    </source>
</evidence>
<dbReference type="EnsemblMetazoa" id="AATE017031-RA">
    <property type="protein sequence ID" value="AATE017031-PA.1"/>
    <property type="gene ID" value="AATE017031"/>
</dbReference>
<keyword evidence="2" id="KW-1133">Transmembrane helix</keyword>
<evidence type="ECO:0000313" key="3">
    <source>
        <dbReference type="EnsemblMetazoa" id="AATE017031-PA.1"/>
    </source>
</evidence>
<keyword evidence="2" id="KW-0812">Transmembrane</keyword>
<proteinExistence type="predicted"/>
<feature type="transmembrane region" description="Helical" evidence="2">
    <location>
        <begin position="37"/>
        <end position="54"/>
    </location>
</feature>
<sequence>MVPAIRPHVTVKSITFITHLYIQQTQCKPENANKMRFLIVLAALVAVALANPLISIRVNVDNAEGEVGPPRPPGPGPNPVDPELPPPQPYTKQQLKRDVASADGKVVFPVPTNEGNPAGTLVNIEVFVDNQRQEGGAPGNPDDLPPPQPY</sequence>
<reference evidence="3" key="1">
    <citation type="submission" date="2022-08" db="UniProtKB">
        <authorList>
            <consortium name="EnsemblMetazoa"/>
        </authorList>
    </citation>
    <scope>IDENTIFICATION</scope>
    <source>
        <strain evidence="3">EBRO</strain>
    </source>
</reference>
<protein>
    <submittedName>
        <fullName evidence="3">Uncharacterized protein</fullName>
    </submittedName>
</protein>
<feature type="compositionally biased region" description="Pro residues" evidence="1">
    <location>
        <begin position="69"/>
        <end position="89"/>
    </location>
</feature>
<feature type="region of interest" description="Disordered" evidence="1">
    <location>
        <begin position="63"/>
        <end position="150"/>
    </location>
</feature>
<evidence type="ECO:0000256" key="2">
    <source>
        <dbReference type="SAM" id="Phobius"/>
    </source>
</evidence>
<accession>A0A182JFC7</accession>
<keyword evidence="2" id="KW-0472">Membrane</keyword>
<organism evidence="3">
    <name type="scientific">Anopheles atroparvus</name>
    <name type="common">European mosquito</name>
    <dbReference type="NCBI Taxonomy" id="41427"/>
    <lineage>
        <taxon>Eukaryota</taxon>
        <taxon>Metazoa</taxon>
        <taxon>Ecdysozoa</taxon>
        <taxon>Arthropoda</taxon>
        <taxon>Hexapoda</taxon>
        <taxon>Insecta</taxon>
        <taxon>Pterygota</taxon>
        <taxon>Neoptera</taxon>
        <taxon>Endopterygota</taxon>
        <taxon>Diptera</taxon>
        <taxon>Nematocera</taxon>
        <taxon>Culicoidea</taxon>
        <taxon>Culicidae</taxon>
        <taxon>Anophelinae</taxon>
        <taxon>Anopheles</taxon>
    </lineage>
</organism>
<name>A0A182JFC7_ANOAO</name>
<dbReference type="AlphaFoldDB" id="A0A182JFC7"/>
<dbReference type="VEuPathDB" id="VectorBase:AATE017031"/>